<dbReference type="PANTHER" id="PTHR42194:SF1">
    <property type="entry name" value="UPF0276 PROTEIN HI_1600"/>
    <property type="match status" value="1"/>
</dbReference>
<reference evidence="1 2" key="1">
    <citation type="submission" date="2018-07" db="EMBL/GenBank/DDBJ databases">
        <title>Dyella tabacisoli L4-6T, whole genome shotgun sequence.</title>
        <authorList>
            <person name="Zhou X.-K."/>
            <person name="Li W.-J."/>
            <person name="Duan Y.-Q."/>
        </authorList>
    </citation>
    <scope>NUCLEOTIDE SEQUENCE [LARGE SCALE GENOMIC DNA]</scope>
    <source>
        <strain evidence="1 2">L4-6</strain>
    </source>
</reference>
<dbReference type="RefSeq" id="WP_114844792.1">
    <property type="nucleotide sequence ID" value="NZ_JBHSPE010000008.1"/>
</dbReference>
<dbReference type="PANTHER" id="PTHR42194">
    <property type="entry name" value="UPF0276 PROTEIN HI_1600"/>
    <property type="match status" value="1"/>
</dbReference>
<evidence type="ECO:0000313" key="1">
    <source>
        <dbReference type="EMBL" id="RDD82172.1"/>
    </source>
</evidence>
<dbReference type="InterPro" id="IPR007801">
    <property type="entry name" value="MbnB/TglH/ChrH"/>
</dbReference>
<dbReference type="Gene3D" id="3.20.20.150">
    <property type="entry name" value="Divalent-metal-dependent TIM barrel enzymes"/>
    <property type="match status" value="1"/>
</dbReference>
<dbReference type="AlphaFoldDB" id="A0A369UN29"/>
<dbReference type="Pfam" id="PF05114">
    <property type="entry name" value="MbnB_TglH_ChrH"/>
    <property type="match status" value="1"/>
</dbReference>
<proteinExistence type="predicted"/>
<dbReference type="SUPFAM" id="SSF51658">
    <property type="entry name" value="Xylose isomerase-like"/>
    <property type="match status" value="1"/>
</dbReference>
<dbReference type="OrthoDB" id="9763101at2"/>
<dbReference type="EMBL" id="QQAH01000006">
    <property type="protein sequence ID" value="RDD82172.1"/>
    <property type="molecule type" value="Genomic_DNA"/>
</dbReference>
<evidence type="ECO:0000313" key="2">
    <source>
        <dbReference type="Proteomes" id="UP000253782"/>
    </source>
</evidence>
<accession>A0A369UN29</accession>
<keyword evidence="2" id="KW-1185">Reference proteome</keyword>
<comment type="caution">
    <text evidence="1">The sequence shown here is derived from an EMBL/GenBank/DDBJ whole genome shotgun (WGS) entry which is preliminary data.</text>
</comment>
<dbReference type="InterPro" id="IPR036237">
    <property type="entry name" value="Xyl_isomerase-like_sf"/>
</dbReference>
<sequence>MKYFEPDSAKTQLGLAYGPSALTYLENHPEGLDYIEVPFEQLRHTPEVASMQKLIPMILHCASVSVAGTVSPTPATLQAIAQAAEHMRTPWIGEHLAFVSAEPLDRGDKDAAPTSLTYTMCPQLSEAAVDQVVRNLAVARTYLGSTPLLLENSPQYFAIPGSTMPMSEFIAAVMAQCDANLLLDLSHFLITCINTGVNPRDEIHKIPLHRVVEIHMSGVSQQSGIAWDDHAAPAPPIVFELLEQVLAKVRPQALTVEYNWSATFPQPILHQHLQRVRTLLEAA</sequence>
<protein>
    <submittedName>
        <fullName evidence="1">DUF692 family protein</fullName>
    </submittedName>
</protein>
<dbReference type="Proteomes" id="UP000253782">
    <property type="component" value="Unassembled WGS sequence"/>
</dbReference>
<organism evidence="1 2">
    <name type="scientific">Dyella tabacisoli</name>
    <dbReference type="NCBI Taxonomy" id="2282381"/>
    <lineage>
        <taxon>Bacteria</taxon>
        <taxon>Pseudomonadati</taxon>
        <taxon>Pseudomonadota</taxon>
        <taxon>Gammaproteobacteria</taxon>
        <taxon>Lysobacterales</taxon>
        <taxon>Rhodanobacteraceae</taxon>
        <taxon>Dyella</taxon>
    </lineage>
</organism>
<gene>
    <name evidence="1" type="ORF">DVJ77_07010</name>
</gene>
<name>A0A369UN29_9GAMM</name>